<reference evidence="3" key="2">
    <citation type="submission" date="2015-01" db="EMBL/GenBank/DDBJ databases">
        <title>Evolutionary Origins and Diversification of the Mycorrhizal Mutualists.</title>
        <authorList>
            <consortium name="DOE Joint Genome Institute"/>
            <consortium name="Mycorrhizal Genomics Consortium"/>
            <person name="Kohler A."/>
            <person name="Kuo A."/>
            <person name="Nagy L.G."/>
            <person name="Floudas D."/>
            <person name="Copeland A."/>
            <person name="Barry K.W."/>
            <person name="Cichocki N."/>
            <person name="Veneault-Fourrey C."/>
            <person name="LaButti K."/>
            <person name="Lindquist E.A."/>
            <person name="Lipzen A."/>
            <person name="Lundell T."/>
            <person name="Morin E."/>
            <person name="Murat C."/>
            <person name="Riley R."/>
            <person name="Ohm R."/>
            <person name="Sun H."/>
            <person name="Tunlid A."/>
            <person name="Henrissat B."/>
            <person name="Grigoriev I.V."/>
            <person name="Hibbett D.S."/>
            <person name="Martin F."/>
        </authorList>
    </citation>
    <scope>NUCLEOTIDE SEQUENCE [LARGE SCALE GENOMIC DNA]</scope>
    <source>
        <strain evidence="3">ATCC 200175</strain>
    </source>
</reference>
<organism evidence="2 3">
    <name type="scientific">Paxillus involutus ATCC 200175</name>
    <dbReference type="NCBI Taxonomy" id="664439"/>
    <lineage>
        <taxon>Eukaryota</taxon>
        <taxon>Fungi</taxon>
        <taxon>Dikarya</taxon>
        <taxon>Basidiomycota</taxon>
        <taxon>Agaricomycotina</taxon>
        <taxon>Agaricomycetes</taxon>
        <taxon>Agaricomycetidae</taxon>
        <taxon>Boletales</taxon>
        <taxon>Paxilineae</taxon>
        <taxon>Paxillaceae</taxon>
        <taxon>Paxillus</taxon>
    </lineage>
</organism>
<dbReference type="EMBL" id="KN819636">
    <property type="protein sequence ID" value="KIJ08374.1"/>
    <property type="molecule type" value="Genomic_DNA"/>
</dbReference>
<protein>
    <submittedName>
        <fullName evidence="2">Uncharacterized protein</fullName>
    </submittedName>
</protein>
<dbReference type="AlphaFoldDB" id="A0A0C9SNR9"/>
<name>A0A0C9SNR9_PAXIN</name>
<sequence>MKVIFSCPRPANQAAHPFVHTSIIFLPHPNAPKVSYQSQGPMYGRTATLPHSNPAPPDLRPTSPTMCFPPHNPDAAPPLQRLDYGFSEPHKEANDDFIRAVPARSSKREPEYGVSAAGESFRSCWICARDN</sequence>
<gene>
    <name evidence="2" type="ORF">PAXINDRAFT_18486</name>
</gene>
<evidence type="ECO:0000256" key="1">
    <source>
        <dbReference type="SAM" id="MobiDB-lite"/>
    </source>
</evidence>
<dbReference type="OrthoDB" id="2692589at2759"/>
<evidence type="ECO:0000313" key="2">
    <source>
        <dbReference type="EMBL" id="KIJ08374.1"/>
    </source>
</evidence>
<dbReference type="HOGENOM" id="CLU_1928270_0_0_1"/>
<accession>A0A0C9SNR9</accession>
<proteinExistence type="predicted"/>
<dbReference type="Proteomes" id="UP000053647">
    <property type="component" value="Unassembled WGS sequence"/>
</dbReference>
<reference evidence="2 3" key="1">
    <citation type="submission" date="2014-06" db="EMBL/GenBank/DDBJ databases">
        <authorList>
            <consortium name="DOE Joint Genome Institute"/>
            <person name="Kuo A."/>
            <person name="Kohler A."/>
            <person name="Nagy L.G."/>
            <person name="Floudas D."/>
            <person name="Copeland A."/>
            <person name="Barry K.W."/>
            <person name="Cichocki N."/>
            <person name="Veneault-Fourrey C."/>
            <person name="LaButti K."/>
            <person name="Lindquist E.A."/>
            <person name="Lipzen A."/>
            <person name="Lundell T."/>
            <person name="Morin E."/>
            <person name="Murat C."/>
            <person name="Sun H."/>
            <person name="Tunlid A."/>
            <person name="Henrissat B."/>
            <person name="Grigoriev I.V."/>
            <person name="Hibbett D.S."/>
            <person name="Martin F."/>
            <person name="Nordberg H.P."/>
            <person name="Cantor M.N."/>
            <person name="Hua S.X."/>
        </authorList>
    </citation>
    <scope>NUCLEOTIDE SEQUENCE [LARGE SCALE GENOMIC DNA]</scope>
    <source>
        <strain evidence="2 3">ATCC 200175</strain>
    </source>
</reference>
<feature type="region of interest" description="Disordered" evidence="1">
    <location>
        <begin position="36"/>
        <end position="88"/>
    </location>
</feature>
<keyword evidence="3" id="KW-1185">Reference proteome</keyword>
<evidence type="ECO:0000313" key="3">
    <source>
        <dbReference type="Proteomes" id="UP000053647"/>
    </source>
</evidence>